<evidence type="ECO:0000256" key="2">
    <source>
        <dbReference type="ARBA" id="ARBA00007131"/>
    </source>
</evidence>
<keyword evidence="8 12" id="KW-0786">Thiamine pyrophosphate</keyword>
<feature type="domain" description="Transketolase-like pyrimidine-binding" evidence="15">
    <location>
        <begin position="356"/>
        <end position="532"/>
    </location>
</feature>
<dbReference type="Proteomes" id="UP000011958">
    <property type="component" value="Unassembled WGS sequence"/>
</dbReference>
<dbReference type="STRING" id="1069680.M7NM72"/>
<comment type="cofactor">
    <cofactor evidence="12">
        <name>thiamine diphosphate</name>
        <dbReference type="ChEBI" id="CHEBI:58937"/>
    </cofactor>
    <text evidence="12">Binds 1 thiamine pyrophosphate per subunit. During the reaction, the substrate forms a covalent intermediate with the cofactor.</text>
</comment>
<evidence type="ECO:0000256" key="1">
    <source>
        <dbReference type="ARBA" id="ARBA00001941"/>
    </source>
</evidence>
<dbReference type="EC" id="2.2.1.1" evidence="4"/>
<organism evidence="16 17">
    <name type="scientific">Pneumocystis murina (strain B123)</name>
    <name type="common">Mouse pneumocystis pneumonia agent</name>
    <name type="synonym">Pneumocystis carinii f. sp. muris</name>
    <dbReference type="NCBI Taxonomy" id="1069680"/>
    <lineage>
        <taxon>Eukaryota</taxon>
        <taxon>Fungi</taxon>
        <taxon>Dikarya</taxon>
        <taxon>Ascomycota</taxon>
        <taxon>Taphrinomycotina</taxon>
        <taxon>Pneumocystomycetes</taxon>
        <taxon>Pneumocystaceae</taxon>
        <taxon>Pneumocystis</taxon>
    </lineage>
</organism>
<dbReference type="SMART" id="SM00861">
    <property type="entry name" value="Transket_pyr"/>
    <property type="match status" value="1"/>
</dbReference>
<dbReference type="PANTHER" id="PTHR43522">
    <property type="entry name" value="TRANSKETOLASE"/>
    <property type="match status" value="1"/>
</dbReference>
<dbReference type="Gene3D" id="3.40.50.970">
    <property type="match status" value="2"/>
</dbReference>
<dbReference type="Pfam" id="PF22613">
    <property type="entry name" value="Transketolase_C_1"/>
    <property type="match status" value="1"/>
</dbReference>
<dbReference type="Pfam" id="PF00456">
    <property type="entry name" value="Transketolase_N"/>
    <property type="match status" value="1"/>
</dbReference>
<dbReference type="GO" id="GO:0005829">
    <property type="term" value="C:cytosol"/>
    <property type="evidence" value="ECO:0007669"/>
    <property type="project" value="TreeGrafter"/>
</dbReference>
<evidence type="ECO:0000256" key="8">
    <source>
        <dbReference type="ARBA" id="ARBA00023052"/>
    </source>
</evidence>
<gene>
    <name evidence="16" type="ORF">PNEG_03137</name>
</gene>
<evidence type="ECO:0000256" key="3">
    <source>
        <dbReference type="ARBA" id="ARBA00011738"/>
    </source>
</evidence>
<dbReference type="EMBL" id="AFWA02000010">
    <property type="protein sequence ID" value="EMR08292.1"/>
    <property type="molecule type" value="Genomic_DNA"/>
</dbReference>
<comment type="catalytic activity">
    <reaction evidence="9">
        <text>D-sedoheptulose 7-phosphate + D-glyceraldehyde 3-phosphate = aldehydo-D-ribose 5-phosphate + D-xylulose 5-phosphate</text>
        <dbReference type="Rhea" id="RHEA:10508"/>
        <dbReference type="ChEBI" id="CHEBI:57483"/>
        <dbReference type="ChEBI" id="CHEBI:57737"/>
        <dbReference type="ChEBI" id="CHEBI:58273"/>
        <dbReference type="ChEBI" id="CHEBI:59776"/>
        <dbReference type="EC" id="2.2.1.1"/>
    </reaction>
</comment>
<comment type="cofactor">
    <cofactor evidence="1">
        <name>Co(2+)</name>
        <dbReference type="ChEBI" id="CHEBI:48828"/>
    </cofactor>
</comment>
<evidence type="ECO:0000256" key="12">
    <source>
        <dbReference type="PIRSR" id="PIRSR605478-3"/>
    </source>
</evidence>
<keyword evidence="5" id="KW-0808">Transferase</keyword>
<dbReference type="InterPro" id="IPR033247">
    <property type="entry name" value="Transketolase_fam"/>
</dbReference>
<evidence type="ECO:0000256" key="9">
    <source>
        <dbReference type="ARBA" id="ARBA00049473"/>
    </source>
</evidence>
<feature type="binding site" evidence="11">
    <location>
        <position position="264"/>
    </location>
    <ligand>
        <name>substrate</name>
    </ligand>
</feature>
<evidence type="ECO:0000256" key="7">
    <source>
        <dbReference type="ARBA" id="ARBA00022842"/>
    </source>
</evidence>
<feature type="binding site" evidence="11">
    <location>
        <position position="359"/>
    </location>
    <ligand>
        <name>substrate</name>
    </ligand>
</feature>
<dbReference type="SUPFAM" id="SSF52922">
    <property type="entry name" value="TK C-terminal domain-like"/>
    <property type="match status" value="1"/>
</dbReference>
<evidence type="ECO:0000313" key="16">
    <source>
        <dbReference type="EMBL" id="EMR08292.1"/>
    </source>
</evidence>
<feature type="binding site" evidence="12">
    <location>
        <position position="264"/>
    </location>
    <ligand>
        <name>thiamine diphosphate</name>
        <dbReference type="ChEBI" id="CHEBI:58937"/>
    </ligand>
</feature>
<dbReference type="PROSITE" id="PS00802">
    <property type="entry name" value="TRANSKETOLASE_2"/>
    <property type="match status" value="1"/>
</dbReference>
<feature type="binding site" evidence="12">
    <location>
        <position position="444"/>
    </location>
    <ligand>
        <name>thiamine diphosphate</name>
        <dbReference type="ChEBI" id="CHEBI:58937"/>
    </ligand>
</feature>
<dbReference type="InterPro" id="IPR020826">
    <property type="entry name" value="Transketolase_BS"/>
</dbReference>
<dbReference type="InterPro" id="IPR005478">
    <property type="entry name" value="Transketolase_bac-like"/>
</dbReference>
<feature type="binding site" evidence="11">
    <location>
        <position position="476"/>
    </location>
    <ligand>
        <name>substrate</name>
    </ligand>
</feature>
<dbReference type="OrthoDB" id="10267175at2759"/>
<dbReference type="InterPro" id="IPR029061">
    <property type="entry name" value="THDP-binding"/>
</dbReference>
<dbReference type="NCBIfam" id="TIGR00232">
    <property type="entry name" value="tktlase_bact"/>
    <property type="match status" value="1"/>
</dbReference>
<proteinExistence type="inferred from homology"/>
<dbReference type="GO" id="GO:0006098">
    <property type="term" value="P:pentose-phosphate shunt"/>
    <property type="evidence" value="ECO:0007669"/>
    <property type="project" value="TreeGrafter"/>
</dbReference>
<feature type="site" description="Important for catalytic activity" evidence="14">
    <location>
        <position position="29"/>
    </location>
</feature>
<dbReference type="GO" id="GO:0046872">
    <property type="term" value="F:metal ion binding"/>
    <property type="evidence" value="ECO:0007669"/>
    <property type="project" value="UniProtKB-KW"/>
</dbReference>
<evidence type="ECO:0000256" key="10">
    <source>
        <dbReference type="PIRSR" id="PIRSR605478-1"/>
    </source>
</evidence>
<feature type="binding site" evidence="12">
    <location>
        <position position="159"/>
    </location>
    <ligand>
        <name>thiamine diphosphate</name>
        <dbReference type="ChEBI" id="CHEBI:58937"/>
    </ligand>
</feature>
<feature type="binding site" evidence="11">
    <location>
        <position position="29"/>
    </location>
    <ligand>
        <name>substrate</name>
    </ligand>
</feature>
<evidence type="ECO:0000256" key="13">
    <source>
        <dbReference type="PIRSR" id="PIRSR605478-4"/>
    </source>
</evidence>
<evidence type="ECO:0000313" key="17">
    <source>
        <dbReference type="Proteomes" id="UP000011958"/>
    </source>
</evidence>
<dbReference type="AlphaFoldDB" id="M7NM72"/>
<evidence type="ECO:0000256" key="11">
    <source>
        <dbReference type="PIRSR" id="PIRSR605478-2"/>
    </source>
</evidence>
<feature type="binding site" evidence="13">
    <location>
        <position position="190"/>
    </location>
    <ligand>
        <name>Mg(2+)</name>
        <dbReference type="ChEBI" id="CHEBI:18420"/>
    </ligand>
</feature>
<feature type="binding site" evidence="12">
    <location>
        <position position="188"/>
    </location>
    <ligand>
        <name>thiamine diphosphate</name>
        <dbReference type="ChEBI" id="CHEBI:58937"/>
    </ligand>
</feature>
<feature type="site" description="Important for catalytic activity" evidence="14">
    <location>
        <position position="264"/>
    </location>
</feature>
<dbReference type="HOGENOM" id="CLU_009227_0_0_1"/>
<evidence type="ECO:0000256" key="4">
    <source>
        <dbReference type="ARBA" id="ARBA00013152"/>
    </source>
</evidence>
<accession>M7NM72</accession>
<keyword evidence="6 13" id="KW-0479">Metal-binding</keyword>
<feature type="binding site" evidence="13">
    <location>
        <position position="158"/>
    </location>
    <ligand>
        <name>Mg(2+)</name>
        <dbReference type="ChEBI" id="CHEBI:18420"/>
    </ligand>
</feature>
<sequence length="681" mass="76203">MSLKMIIEKCVNTIRVLSVDIVSRSNSGHPGAPMALATSAHVLFNNHLLFDPNDPLWINRDRFILSNGHACVLQYILLHLYGYKITMDDLKHFRQLDSKTPGHPETLITPGVEVTTGPLGQGFVNAVGLSIAQTHLAATFNKPGFDIINNYTYCFFGDGCAMEGVLYEAASLAGHLKLGNLICFYDYNAITIDGDIECAFTEDVAERFRASGWHVLFVNDGNTDIASIDEAIIQAKRVKDQPTMIQLKTTIGYGSKYQGTASVHGAPLKEDDVVSIKEKFGFDPKESFVISDDVYDYCRKASFRGIEAHKAWLELFSEYEKQYPELAKELQRRINKQFPENFKQAFPTYKFTDPPAATRKLSEIVLTKISDILPELIGGSADLTSSNLTRCPNSVDFQHPSRKIGDYTGRYIRYGVREHAMIGIMNGLAAYGAIIPYGGTFLNFVFYGAGSLRLSCISHFRIIVVATHDSIGLGEDGPTHQPIEASAWLRALPNMMFWRPADGNECSAAYYVAITSLNTPSTIALTRQNLPHLENSSLDKAIKGGYVLYEDDFADLTIASTGSEVFLCLDAIKILKEKYNIRARLVSIPCFYIFDQQNFDYKLTVLKDNIPILGVEVYSTLGWRNYSHEQFGLDTFGASAPYKDIYDKHEFTPEGIASRAQKTVEFWKHIENIRSPIRRAF</sequence>
<dbReference type="SUPFAM" id="SSF52518">
    <property type="entry name" value="Thiamin diphosphate-binding fold (THDP-binding)"/>
    <property type="match status" value="2"/>
</dbReference>
<feature type="binding site" evidence="12">
    <location>
        <begin position="117"/>
        <end position="119"/>
    </location>
    <ligand>
        <name>thiamine diphosphate</name>
        <dbReference type="ChEBI" id="CHEBI:58937"/>
    </ligand>
</feature>
<dbReference type="FunFam" id="3.40.50.970:FF:000003">
    <property type="entry name" value="Transketolase"/>
    <property type="match status" value="1"/>
</dbReference>
<keyword evidence="17" id="KW-1185">Reference proteome</keyword>
<dbReference type="InterPro" id="IPR005474">
    <property type="entry name" value="Transketolase_N"/>
</dbReference>
<feature type="binding site" evidence="11">
    <location>
        <position position="386"/>
    </location>
    <ligand>
        <name>substrate</name>
    </ligand>
</feature>
<name>M7NM72_PNEMU</name>
<comment type="similarity">
    <text evidence="2">Belongs to the transketolase family.</text>
</comment>
<dbReference type="VEuPathDB" id="FungiDB:PNEG_03137"/>
<dbReference type="GeneID" id="19896824"/>
<dbReference type="InterPro" id="IPR055152">
    <property type="entry name" value="Transketolase-like_C_2"/>
</dbReference>
<feature type="binding site" evidence="13">
    <location>
        <position position="188"/>
    </location>
    <ligand>
        <name>Mg(2+)</name>
        <dbReference type="ChEBI" id="CHEBI:18420"/>
    </ligand>
</feature>
<protein>
    <recommendedName>
        <fullName evidence="4">transketolase</fullName>
        <ecNumber evidence="4">2.2.1.1</ecNumber>
    </recommendedName>
</protein>
<dbReference type="CDD" id="cd07033">
    <property type="entry name" value="TPP_PYR_DXS_TK_like"/>
    <property type="match status" value="1"/>
</dbReference>
<evidence type="ECO:0000259" key="15">
    <source>
        <dbReference type="SMART" id="SM00861"/>
    </source>
</evidence>
<comment type="subunit">
    <text evidence="3">Homodimer.</text>
</comment>
<dbReference type="OMA" id="ADYMRGS"/>
<dbReference type="InterPro" id="IPR005475">
    <property type="entry name" value="Transketolase-like_Pyr-bd"/>
</dbReference>
<comment type="caution">
    <text evidence="16">The sequence shown here is derived from an EMBL/GenBank/DDBJ whole genome shotgun (WGS) entry which is preliminary data.</text>
</comment>
<dbReference type="Pfam" id="PF02779">
    <property type="entry name" value="Transket_pyr"/>
    <property type="match status" value="1"/>
</dbReference>
<dbReference type="RefSeq" id="XP_007875195.1">
    <property type="nucleotide sequence ID" value="XM_007877004.1"/>
</dbReference>
<feature type="binding site" evidence="12">
    <location>
        <position position="69"/>
    </location>
    <ligand>
        <name>thiamine diphosphate</name>
        <dbReference type="ChEBI" id="CHEBI:58937"/>
    </ligand>
</feature>
<feature type="binding site" evidence="11">
    <location>
        <position position="527"/>
    </location>
    <ligand>
        <name>substrate</name>
    </ligand>
</feature>
<dbReference type="PANTHER" id="PTHR43522:SF2">
    <property type="entry name" value="TRANSKETOLASE 1-RELATED"/>
    <property type="match status" value="1"/>
</dbReference>
<keyword evidence="7 13" id="KW-0460">Magnesium</keyword>
<dbReference type="FunFam" id="3.40.50.970:FF:000004">
    <property type="entry name" value="Transketolase"/>
    <property type="match status" value="1"/>
</dbReference>
<dbReference type="GO" id="GO:0004802">
    <property type="term" value="F:transketolase activity"/>
    <property type="evidence" value="ECO:0007669"/>
    <property type="project" value="UniProtKB-EC"/>
</dbReference>
<evidence type="ECO:0000256" key="5">
    <source>
        <dbReference type="ARBA" id="ARBA00022679"/>
    </source>
</evidence>
<dbReference type="InterPro" id="IPR009014">
    <property type="entry name" value="Transketo_C/PFOR_II"/>
</dbReference>
<dbReference type="Gene3D" id="3.40.50.920">
    <property type="match status" value="1"/>
</dbReference>
<feature type="active site" description="Proton donor" evidence="10">
    <location>
        <position position="418"/>
    </location>
</feature>
<evidence type="ECO:0000256" key="6">
    <source>
        <dbReference type="ARBA" id="ARBA00022723"/>
    </source>
</evidence>
<feature type="binding site" evidence="11">
    <location>
        <position position="468"/>
    </location>
    <ligand>
        <name>substrate</name>
    </ligand>
</feature>
<dbReference type="eggNOG" id="KOG0523">
    <property type="taxonomic scope" value="Eukaryota"/>
</dbReference>
<feature type="binding site" evidence="11">
    <location>
        <position position="480"/>
    </location>
    <ligand>
        <name>substrate</name>
    </ligand>
</feature>
<reference evidence="17" key="1">
    <citation type="journal article" date="2016" name="Nat. Commun.">
        <title>Genome analysis of three Pneumocystis species reveals adaptation mechanisms to life exclusively in mammalian hosts.</title>
        <authorList>
            <person name="Ma L."/>
            <person name="Chen Z."/>
            <person name="Huang D.W."/>
            <person name="Kutty G."/>
            <person name="Ishihara M."/>
            <person name="Wang H."/>
            <person name="Abouelleil A."/>
            <person name="Bishop L."/>
            <person name="Davey E."/>
            <person name="Deng R."/>
            <person name="Deng X."/>
            <person name="Fan L."/>
            <person name="Fantoni G."/>
            <person name="Fitzgerald M."/>
            <person name="Gogineni E."/>
            <person name="Goldberg J.M."/>
            <person name="Handley G."/>
            <person name="Hu X."/>
            <person name="Huber C."/>
            <person name="Jiao X."/>
            <person name="Jones K."/>
            <person name="Levin J.Z."/>
            <person name="Liu Y."/>
            <person name="Macdonald P."/>
            <person name="Melnikov A."/>
            <person name="Raley C."/>
            <person name="Sassi M."/>
            <person name="Sherman B.T."/>
            <person name="Song X."/>
            <person name="Sykes S."/>
            <person name="Tran B."/>
            <person name="Walsh L."/>
            <person name="Xia Y."/>
            <person name="Yang J."/>
            <person name="Young S."/>
            <person name="Zeng Q."/>
            <person name="Zheng X."/>
            <person name="Stephens R."/>
            <person name="Nusbaum C."/>
            <person name="Birren B.W."/>
            <person name="Azadi P."/>
            <person name="Lempicki R.A."/>
            <person name="Cuomo C.A."/>
            <person name="Kovacs J.A."/>
        </authorList>
    </citation>
    <scope>NUCLEOTIDE SEQUENCE [LARGE SCALE GENOMIC DNA]</scope>
    <source>
        <strain evidence="17">B123</strain>
    </source>
</reference>
<evidence type="ECO:0000256" key="14">
    <source>
        <dbReference type="PIRSR" id="PIRSR605478-5"/>
    </source>
</evidence>
<dbReference type="CDD" id="cd02012">
    <property type="entry name" value="TPP_TK"/>
    <property type="match status" value="1"/>
</dbReference>
<comment type="cofactor">
    <cofactor evidence="13">
        <name>Mg(2+)</name>
        <dbReference type="ChEBI" id="CHEBI:18420"/>
    </cofactor>
    <text evidence="13">Binds 1 Mg(2+) ion per subunit. Can also utilize other divalent metal cations, such as Ca(2+), Mn(2+) and Co(2+).</text>
</comment>
<dbReference type="GO" id="GO:0005634">
    <property type="term" value="C:nucleus"/>
    <property type="evidence" value="ECO:0007669"/>
    <property type="project" value="TreeGrafter"/>
</dbReference>